<evidence type="ECO:0000256" key="14">
    <source>
        <dbReference type="ARBA" id="ARBA00044883"/>
    </source>
</evidence>
<dbReference type="InterPro" id="IPR014030">
    <property type="entry name" value="Ketoacyl_synth_N"/>
</dbReference>
<dbReference type="Gene3D" id="3.30.70.3290">
    <property type="match status" value="1"/>
</dbReference>
<accession>A0AAQ4DI05</accession>
<dbReference type="SMART" id="SM00825">
    <property type="entry name" value="PKS_KS"/>
    <property type="match status" value="1"/>
</dbReference>
<evidence type="ECO:0000256" key="11">
    <source>
        <dbReference type="ARBA" id="ARBA00023098"/>
    </source>
</evidence>
<evidence type="ECO:0000256" key="12">
    <source>
        <dbReference type="ARBA" id="ARBA00023160"/>
    </source>
</evidence>
<dbReference type="Gene3D" id="3.40.47.10">
    <property type="match status" value="2"/>
</dbReference>
<evidence type="ECO:0000256" key="9">
    <source>
        <dbReference type="ARBA" id="ARBA00023002"/>
    </source>
</evidence>
<keyword evidence="9" id="KW-0560">Oxidoreductase</keyword>
<dbReference type="SUPFAM" id="SSF53901">
    <property type="entry name" value="Thiolase-like"/>
    <property type="match status" value="2"/>
</dbReference>
<gene>
    <name evidence="17" type="ORF">V5799_026639</name>
</gene>
<feature type="domain" description="Ketosynthase family 3 (KS3)" evidence="16">
    <location>
        <begin position="3"/>
        <end position="368"/>
    </location>
</feature>
<keyword evidence="7" id="KW-0276">Fatty acid metabolism</keyword>
<dbReference type="GO" id="GO:0004312">
    <property type="term" value="F:fatty acid synthase activity"/>
    <property type="evidence" value="ECO:0007669"/>
    <property type="project" value="UniProtKB-EC"/>
</dbReference>
<evidence type="ECO:0000256" key="2">
    <source>
        <dbReference type="ARBA" id="ARBA00018769"/>
    </source>
</evidence>
<dbReference type="GO" id="GO:0016787">
    <property type="term" value="F:hydrolase activity"/>
    <property type="evidence" value="ECO:0007669"/>
    <property type="project" value="UniProtKB-KW"/>
</dbReference>
<dbReference type="Pfam" id="PF00109">
    <property type="entry name" value="ketoacyl-synt"/>
    <property type="match status" value="1"/>
</dbReference>
<evidence type="ECO:0000313" key="18">
    <source>
        <dbReference type="Proteomes" id="UP001321473"/>
    </source>
</evidence>
<dbReference type="EMBL" id="JARKHS020030474">
    <property type="protein sequence ID" value="KAK8762095.1"/>
    <property type="molecule type" value="Genomic_DNA"/>
</dbReference>
<dbReference type="Pfam" id="PF16197">
    <property type="entry name" value="KAsynt_C_assoc"/>
    <property type="match status" value="1"/>
</dbReference>
<dbReference type="InterPro" id="IPR018201">
    <property type="entry name" value="Ketoacyl_synth_AS"/>
</dbReference>
<protein>
    <recommendedName>
        <fullName evidence="2">Fatty acid synthase</fullName>
        <ecNumber evidence="1">2.3.1.85</ecNumber>
    </recommendedName>
</protein>
<keyword evidence="10" id="KW-0520">NAD</keyword>
<comment type="caution">
    <text evidence="17">The sequence shown here is derived from an EMBL/GenBank/DDBJ whole genome shotgun (WGS) entry which is preliminary data.</text>
</comment>
<evidence type="ECO:0000256" key="3">
    <source>
        <dbReference type="ARBA" id="ARBA00022450"/>
    </source>
</evidence>
<name>A0AAQ4DI05_AMBAM</name>
<keyword evidence="8" id="KW-0521">NADP</keyword>
<keyword evidence="3" id="KW-0596">Phosphopantetheine</keyword>
<evidence type="ECO:0000256" key="1">
    <source>
        <dbReference type="ARBA" id="ARBA00012873"/>
    </source>
</evidence>
<comment type="catalytic activity">
    <reaction evidence="14">
        <text>acetyl-CoA + n malonyl-CoA + 2n NADPH + 2n H(+) = a long-chain fatty acid + (n+1) CoA + n CO2 + 2n NADP(+).</text>
        <dbReference type="EC" id="2.3.1.85"/>
    </reaction>
</comment>
<dbReference type="InterPro" id="IPR016039">
    <property type="entry name" value="Thiolase-like"/>
</dbReference>
<evidence type="ECO:0000256" key="10">
    <source>
        <dbReference type="ARBA" id="ARBA00023027"/>
    </source>
</evidence>
<dbReference type="Pfam" id="PF02801">
    <property type="entry name" value="Ketoacyl-synt_C"/>
    <property type="match status" value="1"/>
</dbReference>
<dbReference type="GO" id="GO:0016491">
    <property type="term" value="F:oxidoreductase activity"/>
    <property type="evidence" value="ECO:0007669"/>
    <property type="project" value="UniProtKB-KW"/>
</dbReference>
<keyword evidence="18" id="KW-1185">Reference proteome</keyword>
<dbReference type="AlphaFoldDB" id="A0AAQ4DI05"/>
<dbReference type="PROSITE" id="PS00606">
    <property type="entry name" value="KS3_1"/>
    <property type="match status" value="1"/>
</dbReference>
<evidence type="ECO:0000256" key="13">
    <source>
        <dbReference type="ARBA" id="ARBA00023268"/>
    </source>
</evidence>
<evidence type="ECO:0000259" key="16">
    <source>
        <dbReference type="PROSITE" id="PS52004"/>
    </source>
</evidence>
<keyword evidence="13" id="KW-0511">Multifunctional enzyme</keyword>
<keyword evidence="6" id="KW-0378">Hydrolase</keyword>
<sequence>MAKEEIAITGFSARFPQADNLSEFKEKLYAGVDFVTDDEARWPRGHLGLPERMGKIRDLSVFDAQFFGVHPKQAHQMDPQMRLLLETAYEAIVDSGYDPATLRGRKVGVFVGCSDADSHEALCLDTDKVDGYGLLGSSRALFSNRISYAFDFFGPSVSVDTACSSTMTALNQAVQALRCGQCEAAVVGAGAVSLKPTTALGYQRLGMLSPDGRCKAFDYRGITYPSAKAQEQLLRDIYTEANVDPRKLVYVEAHGTGTKAGDILEMEAIAKVFCQSGRERPLKVGAVKSNVGHGETASGLSSIAKVILAMETGTIAGNLHFEEPNRNIPSLCDGSIQIVASHMPLNGDVVGLNSFGMGGASAHVILQSNAGPHVESVPRESPDLPRLVLVSGRSEESLAAMYERYCAGVEIVNIDFNHANKISLHVA</sequence>
<keyword evidence="4" id="KW-0444">Lipid biosynthesis</keyword>
<evidence type="ECO:0000256" key="6">
    <source>
        <dbReference type="ARBA" id="ARBA00022801"/>
    </source>
</evidence>
<keyword evidence="5 15" id="KW-0808">Transferase</keyword>
<dbReference type="PANTHER" id="PTHR43775:SF7">
    <property type="entry name" value="FATTY ACID SYNTHASE"/>
    <property type="match status" value="1"/>
</dbReference>
<dbReference type="PANTHER" id="PTHR43775">
    <property type="entry name" value="FATTY ACID SYNTHASE"/>
    <property type="match status" value="1"/>
</dbReference>
<dbReference type="GO" id="GO:0004315">
    <property type="term" value="F:3-oxoacyl-[acyl-carrier-protein] synthase activity"/>
    <property type="evidence" value="ECO:0007669"/>
    <property type="project" value="InterPro"/>
</dbReference>
<keyword evidence="11" id="KW-0443">Lipid metabolism</keyword>
<dbReference type="Proteomes" id="UP001321473">
    <property type="component" value="Unassembled WGS sequence"/>
</dbReference>
<evidence type="ECO:0000256" key="5">
    <source>
        <dbReference type="ARBA" id="ARBA00022679"/>
    </source>
</evidence>
<evidence type="ECO:0000256" key="7">
    <source>
        <dbReference type="ARBA" id="ARBA00022832"/>
    </source>
</evidence>
<evidence type="ECO:0000256" key="4">
    <source>
        <dbReference type="ARBA" id="ARBA00022516"/>
    </source>
</evidence>
<comment type="similarity">
    <text evidence="15">Belongs to the thiolase-like superfamily. Beta-ketoacyl-ACP synthases family.</text>
</comment>
<dbReference type="InterPro" id="IPR032821">
    <property type="entry name" value="PKS_assoc"/>
</dbReference>
<evidence type="ECO:0000256" key="8">
    <source>
        <dbReference type="ARBA" id="ARBA00022857"/>
    </source>
</evidence>
<dbReference type="PROSITE" id="PS52004">
    <property type="entry name" value="KS3_2"/>
    <property type="match status" value="1"/>
</dbReference>
<evidence type="ECO:0000313" key="17">
    <source>
        <dbReference type="EMBL" id="KAK8762095.1"/>
    </source>
</evidence>
<dbReference type="GO" id="GO:0006633">
    <property type="term" value="P:fatty acid biosynthetic process"/>
    <property type="evidence" value="ECO:0007669"/>
    <property type="project" value="UniProtKB-KW"/>
</dbReference>
<reference evidence="17 18" key="1">
    <citation type="journal article" date="2023" name="Arcadia Sci">
        <title>De novo assembly of a long-read Amblyomma americanum tick genome.</title>
        <authorList>
            <person name="Chou S."/>
            <person name="Poskanzer K.E."/>
            <person name="Rollins M."/>
            <person name="Thuy-Boun P.S."/>
        </authorList>
    </citation>
    <scope>NUCLEOTIDE SEQUENCE [LARGE SCALE GENOMIC DNA]</scope>
    <source>
        <strain evidence="17">F_SG_1</strain>
        <tissue evidence="17">Salivary glands</tissue>
    </source>
</reference>
<dbReference type="EC" id="2.3.1.85" evidence="1"/>
<dbReference type="InterPro" id="IPR020841">
    <property type="entry name" value="PKS_Beta-ketoAc_synthase_dom"/>
</dbReference>
<dbReference type="InterPro" id="IPR050091">
    <property type="entry name" value="PKS_NRPS_Biosynth_Enz"/>
</dbReference>
<proteinExistence type="inferred from homology"/>
<dbReference type="CDD" id="cd00833">
    <property type="entry name" value="PKS"/>
    <property type="match status" value="1"/>
</dbReference>
<dbReference type="InterPro" id="IPR014031">
    <property type="entry name" value="Ketoacyl_synth_C"/>
</dbReference>
<organism evidence="17 18">
    <name type="scientific">Amblyomma americanum</name>
    <name type="common">Lone star tick</name>
    <dbReference type="NCBI Taxonomy" id="6943"/>
    <lineage>
        <taxon>Eukaryota</taxon>
        <taxon>Metazoa</taxon>
        <taxon>Ecdysozoa</taxon>
        <taxon>Arthropoda</taxon>
        <taxon>Chelicerata</taxon>
        <taxon>Arachnida</taxon>
        <taxon>Acari</taxon>
        <taxon>Parasitiformes</taxon>
        <taxon>Ixodida</taxon>
        <taxon>Ixodoidea</taxon>
        <taxon>Ixodidae</taxon>
        <taxon>Amblyomminae</taxon>
        <taxon>Amblyomma</taxon>
    </lineage>
</organism>
<evidence type="ECO:0000256" key="15">
    <source>
        <dbReference type="RuleBase" id="RU003694"/>
    </source>
</evidence>
<keyword evidence="12" id="KW-0275">Fatty acid biosynthesis</keyword>